<evidence type="ECO:0000256" key="1">
    <source>
        <dbReference type="ARBA" id="ARBA00004613"/>
    </source>
</evidence>
<accession>A0A6B0SHI0</accession>
<dbReference type="EMBL" id="VBQZ03018993">
    <property type="protein sequence ID" value="MXR00158.1"/>
    <property type="molecule type" value="Genomic_DNA"/>
</dbReference>
<dbReference type="CDD" id="cd00109">
    <property type="entry name" value="Kunitz-type"/>
    <property type="match status" value="1"/>
</dbReference>
<keyword evidence="2" id="KW-0964">Secreted</keyword>
<name>A0A6B0SHI0_9CETA</name>
<dbReference type="SUPFAM" id="SSF57362">
    <property type="entry name" value="BPTI-like"/>
    <property type="match status" value="1"/>
</dbReference>
<comment type="subcellular location">
    <subcellularLocation>
        <location evidence="1">Secreted</location>
    </subcellularLocation>
</comment>
<proteinExistence type="predicted"/>
<dbReference type="InterPro" id="IPR036880">
    <property type="entry name" value="Kunitz_BPTI_sf"/>
</dbReference>
<dbReference type="AlphaFoldDB" id="A0A6B0SHI0"/>
<gene>
    <name evidence="6" type="ORF">E5288_WYG005065</name>
</gene>
<dbReference type="GO" id="GO:0005615">
    <property type="term" value="C:extracellular space"/>
    <property type="evidence" value="ECO:0007669"/>
    <property type="project" value="TreeGrafter"/>
</dbReference>
<dbReference type="GO" id="GO:0048019">
    <property type="term" value="F:receptor antagonist activity"/>
    <property type="evidence" value="ECO:0007669"/>
    <property type="project" value="TreeGrafter"/>
</dbReference>
<evidence type="ECO:0000259" key="5">
    <source>
        <dbReference type="PROSITE" id="PS50279"/>
    </source>
</evidence>
<evidence type="ECO:0000313" key="6">
    <source>
        <dbReference type="EMBL" id="MXR00158.1"/>
    </source>
</evidence>
<dbReference type="GO" id="GO:0050431">
    <property type="term" value="F:transforming growth factor beta binding"/>
    <property type="evidence" value="ECO:0007669"/>
    <property type="project" value="TreeGrafter"/>
</dbReference>
<dbReference type="PANTHER" id="PTHR45938:SF11">
    <property type="entry name" value="WAP, KAZAL, IMMUNOGLOBULIN, KUNITZ AND NTR DOMAIN-CONTAINING PROTEIN 2-LIKE"/>
    <property type="match status" value="1"/>
</dbReference>
<keyword evidence="4" id="KW-1015">Disulfide bond</keyword>
<evidence type="ECO:0000256" key="2">
    <source>
        <dbReference type="ARBA" id="ARBA00022525"/>
    </source>
</evidence>
<dbReference type="Pfam" id="PF00014">
    <property type="entry name" value="Kunitz_BPTI"/>
    <property type="match status" value="1"/>
</dbReference>
<organism evidence="6 7">
    <name type="scientific">Bos mutus</name>
    <name type="common">wild yak</name>
    <dbReference type="NCBI Taxonomy" id="72004"/>
    <lineage>
        <taxon>Eukaryota</taxon>
        <taxon>Metazoa</taxon>
        <taxon>Chordata</taxon>
        <taxon>Craniata</taxon>
        <taxon>Vertebrata</taxon>
        <taxon>Euteleostomi</taxon>
        <taxon>Mammalia</taxon>
        <taxon>Eutheria</taxon>
        <taxon>Laurasiatheria</taxon>
        <taxon>Artiodactyla</taxon>
        <taxon>Ruminantia</taxon>
        <taxon>Pecora</taxon>
        <taxon>Bovidae</taxon>
        <taxon>Bovinae</taxon>
        <taxon>Bos</taxon>
    </lineage>
</organism>
<evidence type="ECO:0000313" key="7">
    <source>
        <dbReference type="Proteomes" id="UP000322234"/>
    </source>
</evidence>
<dbReference type="SMART" id="SM00131">
    <property type="entry name" value="KU"/>
    <property type="match status" value="1"/>
</dbReference>
<protein>
    <recommendedName>
        <fullName evidence="5">BPTI/Kunitz inhibitor domain-containing protein</fullName>
    </recommendedName>
</protein>
<dbReference type="PANTHER" id="PTHR45938">
    <property type="entry name" value="ACP24A4-RELATED"/>
    <property type="match status" value="1"/>
</dbReference>
<dbReference type="GO" id="GO:0004867">
    <property type="term" value="F:serine-type endopeptidase inhibitor activity"/>
    <property type="evidence" value="ECO:0007669"/>
    <property type="project" value="InterPro"/>
</dbReference>
<feature type="domain" description="BPTI/Kunitz inhibitor" evidence="5">
    <location>
        <begin position="7"/>
        <end position="57"/>
    </location>
</feature>
<dbReference type="InterPro" id="IPR002223">
    <property type="entry name" value="Kunitz_BPTI"/>
</dbReference>
<reference evidence="6" key="1">
    <citation type="submission" date="2019-10" db="EMBL/GenBank/DDBJ databases">
        <title>The sequence and de novo assembly of the wild yak genome.</title>
        <authorList>
            <person name="Liu Y."/>
        </authorList>
    </citation>
    <scope>NUCLEOTIDE SEQUENCE [LARGE SCALE GENOMIC DNA]</scope>
    <source>
        <strain evidence="6">WY2019</strain>
    </source>
</reference>
<dbReference type="GO" id="GO:0007179">
    <property type="term" value="P:transforming growth factor beta receptor signaling pathway"/>
    <property type="evidence" value="ECO:0007669"/>
    <property type="project" value="TreeGrafter"/>
</dbReference>
<dbReference type="PROSITE" id="PS50279">
    <property type="entry name" value="BPTI_KUNITZ_2"/>
    <property type="match status" value="1"/>
</dbReference>
<dbReference type="Proteomes" id="UP000322234">
    <property type="component" value="Unassembled WGS sequence"/>
</dbReference>
<keyword evidence="3" id="KW-0732">Signal</keyword>
<evidence type="ECO:0000256" key="4">
    <source>
        <dbReference type="ARBA" id="ARBA00023157"/>
    </source>
</evidence>
<dbReference type="Gene3D" id="4.10.410.10">
    <property type="entry name" value="Pancreatic trypsin inhibitor Kunitz domain"/>
    <property type="match status" value="1"/>
</dbReference>
<dbReference type="PRINTS" id="PR00759">
    <property type="entry name" value="BASICPTASE"/>
</dbReference>
<keyword evidence="7" id="KW-1185">Reference proteome</keyword>
<sequence>MGIANVCKYPINTGPCAEWTQHWFYNWKTSECESLNFGGCYGNGNNFEKKTECEETCKKPDFLTSQPSLEPGLL</sequence>
<evidence type="ECO:0000256" key="3">
    <source>
        <dbReference type="ARBA" id="ARBA00022729"/>
    </source>
</evidence>
<comment type="caution">
    <text evidence="6">The sequence shown here is derived from an EMBL/GenBank/DDBJ whole genome shotgun (WGS) entry which is preliminary data.</text>
</comment>